<feature type="compositionally biased region" description="Low complexity" evidence="5">
    <location>
        <begin position="187"/>
        <end position="202"/>
    </location>
</feature>
<feature type="region of interest" description="Disordered" evidence="5">
    <location>
        <begin position="170"/>
        <end position="246"/>
    </location>
</feature>
<feature type="compositionally biased region" description="Pro residues" evidence="5">
    <location>
        <begin position="376"/>
        <end position="418"/>
    </location>
</feature>
<dbReference type="Pfam" id="PF02181">
    <property type="entry name" value="FH2"/>
    <property type="match status" value="1"/>
</dbReference>
<dbReference type="PANTHER" id="PTHR23213">
    <property type="entry name" value="FORMIN-RELATED"/>
    <property type="match status" value="1"/>
</dbReference>
<keyword evidence="8" id="KW-1185">Reference proteome</keyword>
<evidence type="ECO:0000256" key="5">
    <source>
        <dbReference type="SAM" id="MobiDB-lite"/>
    </source>
</evidence>
<dbReference type="InterPro" id="IPR015425">
    <property type="entry name" value="FH2_Formin"/>
</dbReference>
<name>A0A9D5HG00_9LILI</name>
<reference evidence="7" key="1">
    <citation type="submission" date="2021-03" db="EMBL/GenBank/DDBJ databases">
        <authorList>
            <person name="Li Z."/>
            <person name="Yang C."/>
        </authorList>
    </citation>
    <scope>NUCLEOTIDE SEQUENCE</scope>
    <source>
        <strain evidence="7">Dzin_1.0</strain>
        <tissue evidence="7">Leaf</tissue>
    </source>
</reference>
<feature type="region of interest" description="Disordered" evidence="5">
    <location>
        <begin position="366"/>
        <end position="457"/>
    </location>
</feature>
<dbReference type="Proteomes" id="UP001085076">
    <property type="component" value="Miscellaneous, Linkage group lg04"/>
</dbReference>
<dbReference type="GO" id="GO:0016020">
    <property type="term" value="C:membrane"/>
    <property type="evidence" value="ECO:0007669"/>
    <property type="project" value="UniProtKB-SubCell"/>
</dbReference>
<evidence type="ECO:0000256" key="2">
    <source>
        <dbReference type="ARBA" id="ARBA00022729"/>
    </source>
</evidence>
<comment type="subcellular location">
    <subcellularLocation>
        <location evidence="1">Membrane</location>
        <topology evidence="1">Single-pass membrane protein</topology>
    </subcellularLocation>
</comment>
<dbReference type="GO" id="GO:0051015">
    <property type="term" value="F:actin filament binding"/>
    <property type="evidence" value="ECO:0007669"/>
    <property type="project" value="InterPro"/>
</dbReference>
<evidence type="ECO:0000313" key="8">
    <source>
        <dbReference type="Proteomes" id="UP001085076"/>
    </source>
</evidence>
<keyword evidence="2" id="KW-0732">Signal</keyword>
<feature type="compositionally biased region" description="Basic and acidic residues" evidence="5">
    <location>
        <begin position="214"/>
        <end position="223"/>
    </location>
</feature>
<comment type="caution">
    <text evidence="7">The sequence shown here is derived from an EMBL/GenBank/DDBJ whole genome shotgun (WGS) entry which is preliminary data.</text>
</comment>
<dbReference type="OrthoDB" id="1668162at2759"/>
<proteinExistence type="inferred from homology"/>
<evidence type="ECO:0000259" key="6">
    <source>
        <dbReference type="PROSITE" id="PS51444"/>
    </source>
</evidence>
<sequence>MVVWGSIGEMMDLKRWGFVVFCLILLSVLMPGGSGGRQRTGELFLGLGVSSQDIDEGTVERLWRNCGLDPLDINNAVKGQYVSILRDVNSDSTEINSKLRLLTKVGTQEAFAHLSHELDTLIECMRKQDSHFHLSGQDDNSRNMFADYHESIHVWDPVTRRHLAGEPFQVMAPSSAPSPSVTPGPSPGLTSVPSPSPGVDSPILSPAPVIILPPERHQSHGDRSPSPTPGDKSHEESLNSAPVVPINAQSDSNKTIIIAVAVTAVGTSIFTAILICCYIKCCRNNYSSGASQKDERPLLALSLSDFSGSSQKSYGFGNSVNGSKLGSLSFKTDSNQNCRILSFNDSMGENPAPGVVLGISESVPELSNAKTDVPATKPPPPPPAPPVKNVAPPPPVPPPKPGPRPPPPPKNAFPPRLPPKSSVPSKVKPPPLAPNRFEDASSSQEFSENDDSNGSKMKLKPFFWEKVLANPDDSMVWHQIKAGSFQFNEEMIESLFGYSADRSRNEGNKVLKKINPSNQYIQLLEPKKSQNLAISLKAMGVKVEEVSEALTEGNELPSELLQILLRMAPSPDEEFKLRVYTGDVSLLGPAEQFLKVLVDIPFAFKRMDALSFMASLSEDTTTIKESFESLEVACKELRSSRLFRKLLEAVLKTGNRMNVGTFRGGAEAFKLDTLLKLSDVKGTDGKTTLLHFVVQEIIRSEGVRAERMARENGSVSSLTISSLGSIDFTEDSPQETGDYYQTLGLRVVSGLSAELENVKKAATLDSDVLTTTAANLGHRLVKTKDFLNTDMKNLEEKSGFHRSLKSFVEHAETDITFLLEEEKRVRSLVKSTTDYFHGNAGKDEGLRLFVIVRDFLGMVDKACKEVRESSTKIQKQPKTKEDPAVTSLKDHRQRLFPAIRDRRMDSSSSDDEDF</sequence>
<evidence type="ECO:0000256" key="1">
    <source>
        <dbReference type="ARBA" id="ARBA00004167"/>
    </source>
</evidence>
<reference evidence="7" key="2">
    <citation type="journal article" date="2022" name="Hortic Res">
        <title>The genome of Dioscorea zingiberensis sheds light on the biosynthesis, origin and evolution of the medicinally important diosgenin saponins.</title>
        <authorList>
            <person name="Li Y."/>
            <person name="Tan C."/>
            <person name="Li Z."/>
            <person name="Guo J."/>
            <person name="Li S."/>
            <person name="Chen X."/>
            <person name="Wang C."/>
            <person name="Dai X."/>
            <person name="Yang H."/>
            <person name="Song W."/>
            <person name="Hou L."/>
            <person name="Xu J."/>
            <person name="Tong Z."/>
            <person name="Xu A."/>
            <person name="Yuan X."/>
            <person name="Wang W."/>
            <person name="Yang Q."/>
            <person name="Chen L."/>
            <person name="Sun Z."/>
            <person name="Wang K."/>
            <person name="Pan B."/>
            <person name="Chen J."/>
            <person name="Bao Y."/>
            <person name="Liu F."/>
            <person name="Qi X."/>
            <person name="Gang D.R."/>
            <person name="Wen J."/>
            <person name="Li J."/>
        </authorList>
    </citation>
    <scope>NUCLEOTIDE SEQUENCE</scope>
    <source>
        <strain evidence="7">Dzin_1.0</strain>
    </source>
</reference>
<organism evidence="7 8">
    <name type="scientific">Dioscorea zingiberensis</name>
    <dbReference type="NCBI Taxonomy" id="325984"/>
    <lineage>
        <taxon>Eukaryota</taxon>
        <taxon>Viridiplantae</taxon>
        <taxon>Streptophyta</taxon>
        <taxon>Embryophyta</taxon>
        <taxon>Tracheophyta</taxon>
        <taxon>Spermatophyta</taxon>
        <taxon>Magnoliopsida</taxon>
        <taxon>Liliopsida</taxon>
        <taxon>Dioscoreales</taxon>
        <taxon>Dioscoreaceae</taxon>
        <taxon>Dioscorea</taxon>
    </lineage>
</organism>
<dbReference type="PANTHER" id="PTHR23213:SF269">
    <property type="entry name" value="FORMIN-LIKE PROTEIN 5"/>
    <property type="match status" value="1"/>
</dbReference>
<dbReference type="SUPFAM" id="SSF101447">
    <property type="entry name" value="Formin homology 2 domain (FH2 domain)"/>
    <property type="match status" value="1"/>
</dbReference>
<dbReference type="Gene3D" id="1.20.58.2220">
    <property type="entry name" value="Formin, FH2 domain"/>
    <property type="match status" value="1"/>
</dbReference>
<gene>
    <name evidence="7" type="ORF">J5N97_016803</name>
</gene>
<evidence type="ECO:0000256" key="4">
    <source>
        <dbReference type="RuleBase" id="RU361260"/>
    </source>
</evidence>
<dbReference type="PROSITE" id="PS51444">
    <property type="entry name" value="FH2"/>
    <property type="match status" value="1"/>
</dbReference>
<accession>A0A9D5HG00</accession>
<feature type="region of interest" description="Disordered" evidence="5">
    <location>
        <begin position="867"/>
        <end position="914"/>
    </location>
</feature>
<dbReference type="PRINTS" id="PR01217">
    <property type="entry name" value="PRICHEXTENSN"/>
</dbReference>
<evidence type="ECO:0000313" key="7">
    <source>
        <dbReference type="EMBL" id="KAJ0974838.1"/>
    </source>
</evidence>
<dbReference type="EMBL" id="JAGGNH010000004">
    <property type="protein sequence ID" value="KAJ0974838.1"/>
    <property type="molecule type" value="Genomic_DNA"/>
</dbReference>
<comment type="similarity">
    <text evidence="3">Belongs to the formin-like family. Class-I subfamily.</text>
</comment>
<evidence type="ECO:0000256" key="3">
    <source>
        <dbReference type="ARBA" id="ARBA00025793"/>
    </source>
</evidence>
<dbReference type="InterPro" id="IPR027643">
    <property type="entry name" value="Formin-like_plant"/>
</dbReference>
<dbReference type="GO" id="GO:0045010">
    <property type="term" value="P:actin nucleation"/>
    <property type="evidence" value="ECO:0007669"/>
    <property type="project" value="InterPro"/>
</dbReference>
<dbReference type="AlphaFoldDB" id="A0A9D5HG00"/>
<protein>
    <recommendedName>
        <fullName evidence="4">Formin-like protein</fullName>
    </recommendedName>
</protein>
<dbReference type="SMART" id="SM00498">
    <property type="entry name" value="FH2"/>
    <property type="match status" value="1"/>
</dbReference>
<feature type="domain" description="FH2" evidence="6">
    <location>
        <begin position="449"/>
        <end position="885"/>
    </location>
</feature>
<dbReference type="InterPro" id="IPR042201">
    <property type="entry name" value="FH2_Formin_sf"/>
</dbReference>